<gene>
    <name evidence="1" type="ORF">A2480_00855</name>
</gene>
<dbReference type="EMBL" id="MGFG01000003">
    <property type="protein sequence ID" value="OGM01599.1"/>
    <property type="molecule type" value="Genomic_DNA"/>
</dbReference>
<comment type="caution">
    <text evidence="1">The sequence shown here is derived from an EMBL/GenBank/DDBJ whole genome shotgun (WGS) entry which is preliminary data.</text>
</comment>
<proteinExistence type="predicted"/>
<protein>
    <submittedName>
        <fullName evidence="1">Uncharacterized protein</fullName>
    </submittedName>
</protein>
<evidence type="ECO:0000313" key="2">
    <source>
        <dbReference type="Proteomes" id="UP000176988"/>
    </source>
</evidence>
<dbReference type="Gene3D" id="2.120.10.30">
    <property type="entry name" value="TolB, C-terminal domain"/>
    <property type="match status" value="1"/>
</dbReference>
<organism evidence="1 2">
    <name type="scientific">Candidatus Uhrbacteria bacterium RIFOXYC2_FULL_47_19</name>
    <dbReference type="NCBI Taxonomy" id="1802424"/>
    <lineage>
        <taxon>Bacteria</taxon>
        <taxon>Candidatus Uhriibacteriota</taxon>
    </lineage>
</organism>
<accession>A0A1F7WGS1</accession>
<dbReference type="STRING" id="1802424.A2480_00855"/>
<sequence length="318" mass="36179">MRKFLLVLGVVLLVLVVISLFGGDQKTERKEINRLSSIPVDVVKSTPEEDMYSPILYSDEFLTPVPVKAISSAGAEDSPFIPADRDELYFFFTPDVRIPVEKQVSDGVTGIYVSQRGSDGEWQEPERVWLQRPGKLSLDGCEFVSGDSMLFCAAREGFTGLHWFSAKRQADDTWGDWQLADFLPEYEVGELHIFGDELYYHSTRAGGQGENDIWRLTFKEGEWRDPENVAVVNSSSNDGWPYVSPDGSELWFLRNYLGTPAIFRSQRGSDGEWQEPEMIVSQFAGEPTLDRDGNLYFVHHYYRNGVMLEADIYIAKRK</sequence>
<dbReference type="AlphaFoldDB" id="A0A1F7WGS1"/>
<evidence type="ECO:0000313" key="1">
    <source>
        <dbReference type="EMBL" id="OGM01599.1"/>
    </source>
</evidence>
<dbReference type="Proteomes" id="UP000176988">
    <property type="component" value="Unassembled WGS sequence"/>
</dbReference>
<name>A0A1F7WGS1_9BACT</name>
<dbReference type="SUPFAM" id="SSF82171">
    <property type="entry name" value="DPP6 N-terminal domain-like"/>
    <property type="match status" value="1"/>
</dbReference>
<reference evidence="1 2" key="1">
    <citation type="journal article" date="2016" name="Nat. Commun.">
        <title>Thousands of microbial genomes shed light on interconnected biogeochemical processes in an aquifer system.</title>
        <authorList>
            <person name="Anantharaman K."/>
            <person name="Brown C.T."/>
            <person name="Hug L.A."/>
            <person name="Sharon I."/>
            <person name="Castelle C.J."/>
            <person name="Probst A.J."/>
            <person name="Thomas B.C."/>
            <person name="Singh A."/>
            <person name="Wilkins M.J."/>
            <person name="Karaoz U."/>
            <person name="Brodie E.L."/>
            <person name="Williams K.H."/>
            <person name="Hubbard S.S."/>
            <person name="Banfield J.F."/>
        </authorList>
    </citation>
    <scope>NUCLEOTIDE SEQUENCE [LARGE SCALE GENOMIC DNA]</scope>
</reference>
<dbReference type="InterPro" id="IPR011042">
    <property type="entry name" value="6-blade_b-propeller_TolB-like"/>
</dbReference>